<dbReference type="InterPro" id="IPR000719">
    <property type="entry name" value="Prot_kinase_dom"/>
</dbReference>
<dbReference type="SUPFAM" id="SSF56112">
    <property type="entry name" value="Protein kinase-like (PK-like)"/>
    <property type="match status" value="1"/>
</dbReference>
<dbReference type="GO" id="GO:0005634">
    <property type="term" value="C:nucleus"/>
    <property type="evidence" value="ECO:0007669"/>
    <property type="project" value="TreeGrafter"/>
</dbReference>
<dbReference type="PROSITE" id="PS50011">
    <property type="entry name" value="PROTEIN_KINASE_DOM"/>
    <property type="match status" value="1"/>
</dbReference>
<dbReference type="PROSITE" id="PS00108">
    <property type="entry name" value="PROTEIN_KINASE_ST"/>
    <property type="match status" value="1"/>
</dbReference>
<evidence type="ECO:0000313" key="4">
    <source>
        <dbReference type="Proteomes" id="UP000515908"/>
    </source>
</evidence>
<feature type="compositionally biased region" description="Low complexity" evidence="1">
    <location>
        <begin position="45"/>
        <end position="59"/>
    </location>
</feature>
<dbReference type="InterPro" id="IPR008271">
    <property type="entry name" value="Ser/Thr_kinase_AS"/>
</dbReference>
<dbReference type="OrthoDB" id="40902at2759"/>
<evidence type="ECO:0000256" key="1">
    <source>
        <dbReference type="SAM" id="MobiDB-lite"/>
    </source>
</evidence>
<dbReference type="SMART" id="SM00220">
    <property type="entry name" value="S_TKc"/>
    <property type="match status" value="1"/>
</dbReference>
<keyword evidence="3" id="KW-0418">Kinase</keyword>
<gene>
    <name evidence="3" type="ORF">ADEAN_000774000</name>
</gene>
<evidence type="ECO:0000313" key="3">
    <source>
        <dbReference type="EMBL" id="CAD2220225.1"/>
    </source>
</evidence>
<keyword evidence="3" id="KW-0808">Transferase</keyword>
<accession>A0A7G2CLD0</accession>
<feature type="domain" description="Protein kinase" evidence="2">
    <location>
        <begin position="91"/>
        <end position="804"/>
    </location>
</feature>
<reference evidence="3 4" key="1">
    <citation type="submission" date="2020-08" db="EMBL/GenBank/DDBJ databases">
        <authorList>
            <person name="Newling K."/>
            <person name="Davey J."/>
            <person name="Forrester S."/>
        </authorList>
    </citation>
    <scope>NUCLEOTIDE SEQUENCE [LARGE SCALE GENOMIC DNA]</scope>
    <source>
        <strain evidence="4">Crithidia deanei Carvalho (ATCC PRA-265)</strain>
    </source>
</reference>
<dbReference type="InterPro" id="IPR011009">
    <property type="entry name" value="Kinase-like_dom_sf"/>
</dbReference>
<dbReference type="AlphaFoldDB" id="A0A7G2CLD0"/>
<keyword evidence="4" id="KW-1185">Reference proteome</keyword>
<feature type="region of interest" description="Disordered" evidence="1">
    <location>
        <begin position="642"/>
        <end position="662"/>
    </location>
</feature>
<name>A0A7G2CLD0_9TRYP</name>
<protein>
    <submittedName>
        <fullName evidence="3">Protein kinase domain/Protein tyrosine kinase, putative</fullName>
    </submittedName>
</protein>
<dbReference type="Gene3D" id="1.10.510.10">
    <property type="entry name" value="Transferase(Phosphotransferase) domain 1"/>
    <property type="match status" value="3"/>
</dbReference>
<evidence type="ECO:0000259" key="2">
    <source>
        <dbReference type="PROSITE" id="PS50011"/>
    </source>
</evidence>
<dbReference type="PANTHER" id="PTHR44167:SF24">
    <property type="entry name" value="SERINE_THREONINE-PROTEIN KINASE CHK2"/>
    <property type="match status" value="1"/>
</dbReference>
<sequence>MNAGARYTKEYNLSFVFLPLLGEGRLSSLKDFIRGELEKRPLSPAGQSKSSGTSTQKKANSSRARYLLTKARWDIASVVYRIYRRQCEAHYQLDTPLGSGGFGTVYSGALAPVDPSVASQCEAMLAELKELLLKGEEADLTALRERYVEQRSRMPPPLVSNAIEAIRRQEEGVIVTGGNQKRRRDPEEEGNPSCFAVKVIQKKKLLTFCEDRQDDAARVRMEDGRVIAMTREKEAVLRDLIALETQPTDRGVARECDLLSELKARVENDTHGGPTPDGMFFSPSLNTALEELRRNYYNHDEEPLAEALPQDVNTQDERERKLSKEAKRAALLSALPESVRYYYEKHIGNMRRQQGELQILLSVQHKYIIKLYEMFEERDKISIVMEKATGADAYTLLSPPVTGAAIGDVEGLLSGGPLCEFLVKIIIKQLLTAVLYLHTRGIVHRDLKLENILLSRSVNPVKLCTSQVDVLKEKLRNEIAKEKRRQEGGHTSGVEQIGSTKITIPNPLSVCHYCHLPTVLWPSIKLTDFGLSHILGNISNPADADSGDKKNTFDFEELVYSKQEMKTSCGTPIYAAPEILHKNLRKAQGTDHPQAGYTGAVDLYSVGGHCVCPSHRPHSFPTRRTNTGHTTVDYTRPIDFNRWRKNANNSPNNPNGGGQPTLPRLAVVDSVNVVPPTDGGCTWETDMRLLSDKIRHAEQLRLENNNSGGGKPGSVYLSTLEASLKALENLPLVGNQFVDVERLLWRSQQATSANIFQPNATTATSNAYGLPPVSKLGQDFILSLLRMDSSQRPTARAALSHPWLWELRGHD</sequence>
<proteinExistence type="predicted"/>
<dbReference type="Proteomes" id="UP000515908">
    <property type="component" value="Chromosome 16"/>
</dbReference>
<dbReference type="GO" id="GO:0004674">
    <property type="term" value="F:protein serine/threonine kinase activity"/>
    <property type="evidence" value="ECO:0007669"/>
    <property type="project" value="TreeGrafter"/>
</dbReference>
<dbReference type="Pfam" id="PF00069">
    <property type="entry name" value="Pkinase"/>
    <property type="match status" value="2"/>
</dbReference>
<feature type="region of interest" description="Disordered" evidence="1">
    <location>
        <begin position="301"/>
        <end position="323"/>
    </location>
</feature>
<dbReference type="GO" id="GO:0005524">
    <property type="term" value="F:ATP binding"/>
    <property type="evidence" value="ECO:0007669"/>
    <property type="project" value="InterPro"/>
</dbReference>
<dbReference type="VEuPathDB" id="TriTrypDB:ADEAN_000774000"/>
<feature type="region of interest" description="Disordered" evidence="1">
    <location>
        <begin position="41"/>
        <end position="61"/>
    </location>
</feature>
<organism evidence="3 4">
    <name type="scientific">Angomonas deanei</name>
    <dbReference type="NCBI Taxonomy" id="59799"/>
    <lineage>
        <taxon>Eukaryota</taxon>
        <taxon>Discoba</taxon>
        <taxon>Euglenozoa</taxon>
        <taxon>Kinetoplastea</taxon>
        <taxon>Metakinetoplastina</taxon>
        <taxon>Trypanosomatida</taxon>
        <taxon>Trypanosomatidae</taxon>
        <taxon>Strigomonadinae</taxon>
        <taxon>Angomonas</taxon>
    </lineage>
</organism>
<dbReference type="GO" id="GO:0005737">
    <property type="term" value="C:cytoplasm"/>
    <property type="evidence" value="ECO:0007669"/>
    <property type="project" value="TreeGrafter"/>
</dbReference>
<dbReference type="GO" id="GO:0044773">
    <property type="term" value="P:mitotic DNA damage checkpoint signaling"/>
    <property type="evidence" value="ECO:0007669"/>
    <property type="project" value="TreeGrafter"/>
</dbReference>
<dbReference type="EMBL" id="LR877160">
    <property type="protein sequence ID" value="CAD2220225.1"/>
    <property type="molecule type" value="Genomic_DNA"/>
</dbReference>
<dbReference type="PANTHER" id="PTHR44167">
    <property type="entry name" value="OVARIAN-SPECIFIC SERINE/THREONINE-PROTEIN KINASE LOK-RELATED"/>
    <property type="match status" value="1"/>
</dbReference>